<feature type="domain" description="Pentatricopeptide repeat-containing protein-mitochondrial" evidence="2">
    <location>
        <begin position="334"/>
        <end position="466"/>
    </location>
</feature>
<dbReference type="AlphaFoldDB" id="A0A2H4SCY3"/>
<organism evidence="3 4">
    <name type="scientific">Cordyceps militaris</name>
    <name type="common">Caterpillar fungus</name>
    <name type="synonym">Clavaria militaris</name>
    <dbReference type="NCBI Taxonomy" id="73501"/>
    <lineage>
        <taxon>Eukaryota</taxon>
        <taxon>Fungi</taxon>
        <taxon>Dikarya</taxon>
        <taxon>Ascomycota</taxon>
        <taxon>Pezizomycotina</taxon>
        <taxon>Sordariomycetes</taxon>
        <taxon>Hypocreomycetidae</taxon>
        <taxon>Hypocreales</taxon>
        <taxon>Cordycipitaceae</taxon>
        <taxon>Cordyceps</taxon>
    </lineage>
</organism>
<dbReference type="Proteomes" id="UP000323067">
    <property type="component" value="Chromosome vi"/>
</dbReference>
<dbReference type="Gene3D" id="1.25.40.10">
    <property type="entry name" value="Tetratricopeptide repeat domain"/>
    <property type="match status" value="1"/>
</dbReference>
<sequence length="562" mass="61995">MQRSAIIYDGLWRCLCPSFDRTIVRHARRLPTSAPSRALRCELPRGSSSSTTIQRRPYSAEASTTIDAYIQGMLRTGPGPPGPGSTTPAPRQIKVLTSKAPPSDAILFAASIDELTDHLHTLRGREQPWISTTSTVDRHKRIVHLVRHLVVQRRQRLTAFLYECIVDTMGDPENSGTALVALIKDMAQQGIEPTQAFYTGALESLMVHPNYAAMLEIMHHARACDWPDNKPTLTVALLRDEQYELAYDTLMGLHASSARVEPWIYDIFVFVFGKMGFVDEMMDILVARLSLASTDGLDALQLYALDVCSAAFHYPGTLAGWNTMVRSGKVTPPDGVVENVLNTASRQADTALASEALDMLAQRTKLHDYHYDSLVDAFIQDGDLGAATRLHCIMHTSGVPVTKAAARRLVAAAGTARRAPELNEWLRTATTADAEEKLLAPPRLVNAAITAHLLASDVPLALDLHARYEQLCGERWPPLEVMLRLLPHCGGDDGRAEAAAGLRDRLLDELRAQEGEEPRRMIAQKLRAAAEELVKDGRTDEGRLFAEKLDEVLLQPQIEQPS</sequence>
<accession>A0A2H4SCY3</accession>
<gene>
    <name evidence="3" type="ORF">A9K55_005959</name>
</gene>
<dbReference type="VEuPathDB" id="FungiDB:CCM_03000"/>
<keyword evidence="1" id="KW-0677">Repeat</keyword>
<protein>
    <submittedName>
        <fullName evidence="3">Pentatricopeptide repeat</fullName>
    </submittedName>
</protein>
<name>A0A2H4SCY3_CORMI</name>
<evidence type="ECO:0000256" key="1">
    <source>
        <dbReference type="ARBA" id="ARBA00022737"/>
    </source>
</evidence>
<dbReference type="VEuPathDB" id="FungiDB:A9K55_005959"/>
<reference evidence="3 4" key="1">
    <citation type="journal article" date="2017" name="BMC Genomics">
        <title>Chromosome level assembly and secondary metabolite potential of the parasitic fungus Cordyceps militaris.</title>
        <authorList>
            <person name="Kramer G.J."/>
            <person name="Nodwell J.R."/>
        </authorList>
    </citation>
    <scope>NUCLEOTIDE SEQUENCE [LARGE SCALE GENOMIC DNA]</scope>
    <source>
        <strain evidence="3 4">ATCC 34164</strain>
    </source>
</reference>
<evidence type="ECO:0000259" key="2">
    <source>
        <dbReference type="Pfam" id="PF23276"/>
    </source>
</evidence>
<dbReference type="InterPro" id="IPR057027">
    <property type="entry name" value="TPR_mt"/>
</dbReference>
<proteinExistence type="predicted"/>
<evidence type="ECO:0000313" key="4">
    <source>
        <dbReference type="Proteomes" id="UP000323067"/>
    </source>
</evidence>
<dbReference type="Pfam" id="PF23276">
    <property type="entry name" value="TPR_24"/>
    <property type="match status" value="1"/>
</dbReference>
<dbReference type="InterPro" id="IPR011990">
    <property type="entry name" value="TPR-like_helical_dom_sf"/>
</dbReference>
<evidence type="ECO:0000313" key="3">
    <source>
        <dbReference type="EMBL" id="ATY60978.1"/>
    </source>
</evidence>
<dbReference type="OrthoDB" id="747253at2759"/>
<dbReference type="EMBL" id="CP023323">
    <property type="protein sequence ID" value="ATY60978.1"/>
    <property type="molecule type" value="Genomic_DNA"/>
</dbReference>